<reference evidence="4" key="1">
    <citation type="submission" date="2020-03" db="EMBL/GenBank/DDBJ databases">
        <title>Complete genome sequence of sulfur-oxidizing bacterium skT11.</title>
        <authorList>
            <person name="Kanda M."/>
            <person name="Kojima H."/>
            <person name="Fukui M."/>
        </authorList>
    </citation>
    <scope>NUCLEOTIDE SEQUENCE [LARGE SCALE GENOMIC DNA]</scope>
    <source>
        <strain evidence="4">skT11</strain>
    </source>
</reference>
<organism evidence="3 4">
    <name type="scientific">Sulfurimicrobium lacus</name>
    <dbReference type="NCBI Taxonomy" id="2715678"/>
    <lineage>
        <taxon>Bacteria</taxon>
        <taxon>Pseudomonadati</taxon>
        <taxon>Pseudomonadota</taxon>
        <taxon>Betaproteobacteria</taxon>
        <taxon>Nitrosomonadales</taxon>
        <taxon>Sulfuricellaceae</taxon>
        <taxon>Sulfurimicrobium</taxon>
    </lineage>
</organism>
<dbReference type="GO" id="GO:0016874">
    <property type="term" value="F:ligase activity"/>
    <property type="evidence" value="ECO:0007669"/>
    <property type="project" value="UniProtKB-KW"/>
</dbReference>
<name>A0A6F8VD23_9PROT</name>
<keyword evidence="1 3" id="KW-0436">Ligase</keyword>
<dbReference type="SUPFAM" id="SSF56801">
    <property type="entry name" value="Acetyl-CoA synthetase-like"/>
    <property type="match status" value="1"/>
</dbReference>
<dbReference type="InterPro" id="IPR050237">
    <property type="entry name" value="ATP-dep_AMP-bd_enzyme"/>
</dbReference>
<dbReference type="Proteomes" id="UP000502260">
    <property type="component" value="Chromosome"/>
</dbReference>
<dbReference type="RefSeq" id="WP_173062742.1">
    <property type="nucleotide sequence ID" value="NZ_AP022853.1"/>
</dbReference>
<dbReference type="EMBL" id="AP022853">
    <property type="protein sequence ID" value="BCB26639.1"/>
    <property type="molecule type" value="Genomic_DNA"/>
</dbReference>
<proteinExistence type="predicted"/>
<evidence type="ECO:0000256" key="1">
    <source>
        <dbReference type="ARBA" id="ARBA00022598"/>
    </source>
</evidence>
<keyword evidence="4" id="KW-1185">Reference proteome</keyword>
<dbReference type="PANTHER" id="PTHR43767">
    <property type="entry name" value="LONG-CHAIN-FATTY-ACID--COA LIGASE"/>
    <property type="match status" value="1"/>
</dbReference>
<dbReference type="InterPro" id="IPR045851">
    <property type="entry name" value="AMP-bd_C_sf"/>
</dbReference>
<evidence type="ECO:0000259" key="2">
    <source>
        <dbReference type="Pfam" id="PF00501"/>
    </source>
</evidence>
<dbReference type="InterPro" id="IPR000873">
    <property type="entry name" value="AMP-dep_synth/lig_dom"/>
</dbReference>
<gene>
    <name evidence="3" type="ORF">SKTS_15250</name>
</gene>
<accession>A0A6F8VD23</accession>
<dbReference type="AlphaFoldDB" id="A0A6F8VD23"/>
<dbReference type="Gene3D" id="3.30.300.30">
    <property type="match status" value="1"/>
</dbReference>
<dbReference type="Pfam" id="PF00501">
    <property type="entry name" value="AMP-binding"/>
    <property type="match status" value="1"/>
</dbReference>
<dbReference type="InterPro" id="IPR042099">
    <property type="entry name" value="ANL_N_sf"/>
</dbReference>
<dbReference type="Gene3D" id="3.40.50.12780">
    <property type="entry name" value="N-terminal domain of ligase-like"/>
    <property type="match status" value="1"/>
</dbReference>
<evidence type="ECO:0000313" key="4">
    <source>
        <dbReference type="Proteomes" id="UP000502260"/>
    </source>
</evidence>
<protein>
    <submittedName>
        <fullName evidence="3">AMP-ligase</fullName>
    </submittedName>
</protein>
<dbReference type="KEGG" id="slac:SKTS_15250"/>
<dbReference type="PANTHER" id="PTHR43767:SF8">
    <property type="entry name" value="LONG-CHAIN-FATTY-ACID--COA LIGASE"/>
    <property type="match status" value="1"/>
</dbReference>
<feature type="domain" description="AMP-dependent synthetase/ligase" evidence="2">
    <location>
        <begin position="119"/>
        <end position="297"/>
    </location>
</feature>
<evidence type="ECO:0000313" key="3">
    <source>
        <dbReference type="EMBL" id="BCB26639.1"/>
    </source>
</evidence>
<sequence>MNRLPLFRHSRPAQAIAWRNDRAISASRFLREVEQLAEQLPQRPFVFNLCTDRYHFLLTFCAALLRGQTNLLPPNHAAGTLTRLHACHPASYGVSDKALAVEGMDIIPFPALQPADEKAFAIPAVAAGHVAAIAFTSGSTGEPQPHPKTWGSLVKQAQLEADILGIEAGLHFLGTVPPQHMYGLESTLMLPLHSGGTLHAGQPLFPADIAAALGEMPAPRILVTTPLHLRICLEQNIALPPIAMALSAAAPLTPEMAQRAEEAYGAPVMEVYGCTETGAIAARRTVQDEGWQTVTGVSVCNDGDGQAWAAGGHVSAPTPLQDVIEPAADGTRFRLLGRTADQVNIAGKRASLGDLNRQLGQIPGVRDGIFFAPDDTPGTAARLIALVVAPELQESEIIAALRQKIDAAFLPRPLYKVDSLPRSATGKLPRNTLIALLGSLQHA</sequence>